<proteinExistence type="predicted"/>
<evidence type="ECO:0000313" key="3">
    <source>
        <dbReference type="Proteomes" id="UP000070700"/>
    </source>
</evidence>
<dbReference type="Proteomes" id="UP000070700">
    <property type="component" value="Unassembled WGS sequence"/>
</dbReference>
<keyword evidence="3" id="KW-1185">Reference proteome</keyword>
<feature type="region of interest" description="Disordered" evidence="1">
    <location>
        <begin position="323"/>
        <end position="349"/>
    </location>
</feature>
<dbReference type="KEGG" id="psco:LY89DRAFT_783358"/>
<dbReference type="RefSeq" id="XP_018069508.1">
    <property type="nucleotide sequence ID" value="XM_018222670.1"/>
</dbReference>
<sequence length="446" mass="50148">MNTPPPRSRRVDSSSSPTPSPYQDNTPATTVPPRSTPLEKYPPIPDTLPVRALAPNEVLPFAAPPLDLPIRLNPLLPALASLDAKYNRTRHPILDIDNMWGKGLTEAREGEDVLKLEEASRVLRKHTKDRMPYVKLVSTRLQAIMGLKNELPFDLPNINAPQLSPHYQNVLDFDLDPSQASQPRNPIDGPIPDFMEIDKETGEGLRSWLLKVGTGNGSLKKKECKSISFHDITQEMMSGQFSNVLVAHYNNEKVDQKIEAYELDLPTQSIETATGREVVTTQTWVWFFISRPLLSIDSNNSYLVSPSRDPGNWMRSEATDDSFYTPFASRRPPSPPDQTRNVEPPPNFPDPVPSSWVVFACPLSNVKTYPESEEKAPNEPANSTIEEDGEDIEPSHPPAKRSNPFNTRRKKVYKRQDYDFAQQGVPIFEFSMATAEMLPINECMCT</sequence>
<feature type="region of interest" description="Disordered" evidence="1">
    <location>
        <begin position="368"/>
        <end position="408"/>
    </location>
</feature>
<evidence type="ECO:0000313" key="2">
    <source>
        <dbReference type="EMBL" id="KUJ15153.1"/>
    </source>
</evidence>
<dbReference type="AlphaFoldDB" id="A0A194X4P2"/>
<protein>
    <submittedName>
        <fullName evidence="2">Uncharacterized protein</fullName>
    </submittedName>
</protein>
<accession>A0A194X4P2</accession>
<dbReference type="GeneID" id="28832396"/>
<gene>
    <name evidence="2" type="ORF">LY89DRAFT_783358</name>
</gene>
<evidence type="ECO:0000256" key="1">
    <source>
        <dbReference type="SAM" id="MobiDB-lite"/>
    </source>
</evidence>
<reference evidence="2 3" key="1">
    <citation type="submission" date="2015-10" db="EMBL/GenBank/DDBJ databases">
        <title>Full genome of DAOMC 229536 Phialocephala scopiformis, a fungal endophyte of spruce producing the potent anti-insectan compound rugulosin.</title>
        <authorList>
            <consortium name="DOE Joint Genome Institute"/>
            <person name="Walker A.K."/>
            <person name="Frasz S.L."/>
            <person name="Seifert K.A."/>
            <person name="Miller J.D."/>
            <person name="Mondo S.J."/>
            <person name="Labutti K."/>
            <person name="Lipzen A."/>
            <person name="Dockter R."/>
            <person name="Kennedy M."/>
            <person name="Grigoriev I.V."/>
            <person name="Spatafora J.W."/>
        </authorList>
    </citation>
    <scope>NUCLEOTIDE SEQUENCE [LARGE SCALE GENOMIC DNA]</scope>
    <source>
        <strain evidence="2 3">CBS 120377</strain>
    </source>
</reference>
<organism evidence="2 3">
    <name type="scientific">Mollisia scopiformis</name>
    <name type="common">Conifer needle endophyte fungus</name>
    <name type="synonym">Phialocephala scopiformis</name>
    <dbReference type="NCBI Taxonomy" id="149040"/>
    <lineage>
        <taxon>Eukaryota</taxon>
        <taxon>Fungi</taxon>
        <taxon>Dikarya</taxon>
        <taxon>Ascomycota</taxon>
        <taxon>Pezizomycotina</taxon>
        <taxon>Leotiomycetes</taxon>
        <taxon>Helotiales</taxon>
        <taxon>Mollisiaceae</taxon>
        <taxon>Mollisia</taxon>
    </lineage>
</organism>
<dbReference type="EMBL" id="KQ947418">
    <property type="protein sequence ID" value="KUJ15153.1"/>
    <property type="molecule type" value="Genomic_DNA"/>
</dbReference>
<feature type="region of interest" description="Disordered" evidence="1">
    <location>
        <begin position="1"/>
        <end position="43"/>
    </location>
</feature>
<dbReference type="OrthoDB" id="3564670at2759"/>
<name>A0A194X4P2_MOLSC</name>
<feature type="compositionally biased region" description="Polar residues" evidence="1">
    <location>
        <begin position="22"/>
        <end position="33"/>
    </location>
</feature>
<dbReference type="InParanoid" id="A0A194X4P2"/>